<sequence>MSQQNSNLRKKISKVAAPRRRPVASRRFTVVRNKIKNKLSSLNLSSYFNYVSNVLLDPTYLTFFALCTYLAFDYNNSNASSFIYVFVTNLIKNFPTLKSSGCSIVNSIIGLIPFVPSVILAKPNLRVPAAIGSFLYYRFIPERTVYEYLIHGIILYLILKTRNKNFRILGVSLLFLSYIMQFAIPLPASNPLVCNNNTFKYVK</sequence>
<dbReference type="Pfam" id="PF16504">
    <property type="entry name" value="SP24"/>
    <property type="match status" value="1"/>
</dbReference>
<organism evidence="3">
    <name type="scientific">Xiangshan martelli-like virus 1</name>
    <dbReference type="NCBI Taxonomy" id="2886232"/>
    <lineage>
        <taxon>Viruses</taxon>
        <taxon>Riboviria</taxon>
        <taxon>Orthornavirae</taxon>
        <taxon>Kitrinoviricota</taxon>
        <taxon>Alsuviricetes</taxon>
        <taxon>Martellivirales</taxon>
    </lineage>
</organism>
<evidence type="ECO:0000256" key="1">
    <source>
        <dbReference type="SAM" id="MobiDB-lite"/>
    </source>
</evidence>
<dbReference type="InterPro" id="IPR032441">
    <property type="entry name" value="SP24"/>
</dbReference>
<feature type="region of interest" description="Disordered" evidence="1">
    <location>
        <begin position="1"/>
        <end position="20"/>
    </location>
</feature>
<proteinExistence type="predicted"/>
<keyword evidence="2" id="KW-0812">Transmembrane</keyword>
<feature type="compositionally biased region" description="Basic residues" evidence="1">
    <location>
        <begin position="8"/>
        <end position="20"/>
    </location>
</feature>
<feature type="transmembrane region" description="Helical" evidence="2">
    <location>
        <begin position="143"/>
        <end position="159"/>
    </location>
</feature>
<reference evidence="3" key="1">
    <citation type="submission" date="2021-09" db="EMBL/GenBank/DDBJ databases">
        <authorList>
            <person name="Li N.N."/>
        </authorList>
    </citation>
    <scope>NUCLEOTIDE SEQUENCE</scope>
    <source>
        <strain evidence="3">Novel_7</strain>
    </source>
</reference>
<keyword evidence="2" id="KW-1133">Transmembrane helix</keyword>
<dbReference type="EMBL" id="OK491483">
    <property type="protein sequence ID" value="UDL13951.1"/>
    <property type="molecule type" value="Genomic_RNA"/>
</dbReference>
<feature type="transmembrane region" description="Helical" evidence="2">
    <location>
        <begin position="166"/>
        <end position="184"/>
    </location>
</feature>
<accession>A0A8K1YQM1</accession>
<name>A0A8K1YQM1_9VIRU</name>
<evidence type="ECO:0000313" key="3">
    <source>
        <dbReference type="EMBL" id="UDL13951.1"/>
    </source>
</evidence>
<protein>
    <submittedName>
        <fullName evidence="3">Virion membrane protein</fullName>
    </submittedName>
</protein>
<evidence type="ECO:0000256" key="2">
    <source>
        <dbReference type="SAM" id="Phobius"/>
    </source>
</evidence>
<keyword evidence="2" id="KW-0472">Membrane</keyword>